<dbReference type="EMBL" id="JACMSC010000017">
    <property type="protein sequence ID" value="KAG6479138.1"/>
    <property type="molecule type" value="Genomic_DNA"/>
</dbReference>
<dbReference type="Proteomes" id="UP000734854">
    <property type="component" value="Unassembled WGS sequence"/>
</dbReference>
<accession>A0A8J5F5Q8</accession>
<reference evidence="2 3" key="1">
    <citation type="submission" date="2020-08" db="EMBL/GenBank/DDBJ databases">
        <title>Plant Genome Project.</title>
        <authorList>
            <person name="Zhang R.-G."/>
        </authorList>
    </citation>
    <scope>NUCLEOTIDE SEQUENCE [LARGE SCALE GENOMIC DNA]</scope>
    <source>
        <tissue evidence="2">Rhizome</tissue>
    </source>
</reference>
<feature type="region of interest" description="Disordered" evidence="1">
    <location>
        <begin position="172"/>
        <end position="276"/>
    </location>
</feature>
<evidence type="ECO:0000313" key="2">
    <source>
        <dbReference type="EMBL" id="KAG6479138.1"/>
    </source>
</evidence>
<evidence type="ECO:0000313" key="3">
    <source>
        <dbReference type="Proteomes" id="UP000734854"/>
    </source>
</evidence>
<dbReference type="AlphaFoldDB" id="A0A8J5F5Q8"/>
<comment type="caution">
    <text evidence="2">The sequence shown here is derived from an EMBL/GenBank/DDBJ whole genome shotgun (WGS) entry which is preliminary data.</text>
</comment>
<proteinExistence type="predicted"/>
<gene>
    <name evidence="2" type="ORF">ZIOFF_062599</name>
</gene>
<sequence length="276" mass="29395">MACGPANLPRSALVVRLLESEGWGLFDVSAEVPVGDPRLGGLPALLEQRKQASTKTTKAFCWAKAQTPGGRTFLEVDMLAVEQRRGSNGEEGAPGSFLSGGDETLDDEAFLDDINFGDLFMGIDVDGDVLPELELDPAEIFAEFPVGSAEAEESAADGLVVEAAVVEGDKEATWGDEVVKQEGDKNRKPSPSQGKRKAKWKESRSSLTLFPSVVGGLDAGASPEVRSGGGAAGDRQGLALEDFRTHGDRLPHSPQHRKPPSSTVLFFPHRNLDSIE</sequence>
<protein>
    <submittedName>
        <fullName evidence="2">Uncharacterized protein</fullName>
    </submittedName>
</protein>
<evidence type="ECO:0000256" key="1">
    <source>
        <dbReference type="SAM" id="MobiDB-lite"/>
    </source>
</evidence>
<keyword evidence="3" id="KW-1185">Reference proteome</keyword>
<feature type="compositionally biased region" description="Basic and acidic residues" evidence="1">
    <location>
        <begin position="172"/>
        <end position="187"/>
    </location>
</feature>
<organism evidence="2 3">
    <name type="scientific">Zingiber officinale</name>
    <name type="common">Ginger</name>
    <name type="synonym">Amomum zingiber</name>
    <dbReference type="NCBI Taxonomy" id="94328"/>
    <lineage>
        <taxon>Eukaryota</taxon>
        <taxon>Viridiplantae</taxon>
        <taxon>Streptophyta</taxon>
        <taxon>Embryophyta</taxon>
        <taxon>Tracheophyta</taxon>
        <taxon>Spermatophyta</taxon>
        <taxon>Magnoliopsida</taxon>
        <taxon>Liliopsida</taxon>
        <taxon>Zingiberales</taxon>
        <taxon>Zingiberaceae</taxon>
        <taxon>Zingiber</taxon>
    </lineage>
</organism>
<feature type="compositionally biased region" description="Basic and acidic residues" evidence="1">
    <location>
        <begin position="241"/>
        <end position="251"/>
    </location>
</feature>
<name>A0A8J5F5Q8_ZINOF</name>